<dbReference type="Proteomes" id="UP000245845">
    <property type="component" value="Unassembled WGS sequence"/>
</dbReference>
<keyword evidence="2" id="KW-1185">Reference proteome</keyword>
<reference evidence="1 2" key="1">
    <citation type="submission" date="2018-05" db="EMBL/GenBank/DDBJ databases">
        <title>The Hungate 1000. A catalogue of reference genomes from the rumen microbiome.</title>
        <authorList>
            <person name="Kelly W."/>
        </authorList>
    </citation>
    <scope>NUCLEOTIDE SEQUENCE [LARGE SCALE GENOMIC DNA]</scope>
    <source>
        <strain evidence="1 2">NLAE-zl-C242</strain>
    </source>
</reference>
<dbReference type="EMBL" id="QGDL01000006">
    <property type="protein sequence ID" value="PWJ29512.1"/>
    <property type="molecule type" value="Genomic_DNA"/>
</dbReference>
<protein>
    <submittedName>
        <fullName evidence="1">Uncharacterized protein</fullName>
    </submittedName>
</protein>
<proteinExistence type="predicted"/>
<name>A0A2Y9BJR7_9FIRM</name>
<comment type="caution">
    <text evidence="1">The sequence shown here is derived from an EMBL/GenBank/DDBJ whole genome shotgun (WGS) entry which is preliminary data.</text>
</comment>
<evidence type="ECO:0000313" key="2">
    <source>
        <dbReference type="Proteomes" id="UP000245845"/>
    </source>
</evidence>
<organism evidence="1 2">
    <name type="scientific">Faecalicatena orotica</name>
    <dbReference type="NCBI Taxonomy" id="1544"/>
    <lineage>
        <taxon>Bacteria</taxon>
        <taxon>Bacillati</taxon>
        <taxon>Bacillota</taxon>
        <taxon>Clostridia</taxon>
        <taxon>Lachnospirales</taxon>
        <taxon>Lachnospiraceae</taxon>
        <taxon>Faecalicatena</taxon>
    </lineage>
</organism>
<dbReference type="RefSeq" id="WP_109731351.1">
    <property type="nucleotide sequence ID" value="NZ_BAAACK010000026.1"/>
</dbReference>
<evidence type="ECO:0000313" key="1">
    <source>
        <dbReference type="EMBL" id="PWJ29512.1"/>
    </source>
</evidence>
<sequence length="144" mass="16875">MRTLEERLWSDEDFWNGIKAITDLGRITIVALHIYGDNPAFPEGRERIFVRFIGDSGNIVEIPAPEEIKTYENYKQWYLVQTALNKVHLQHQHRGKKHVPFVVDCMPDFISINATRKIAPYTGVNWINEARARLYDHVTPEWLL</sequence>
<dbReference type="AlphaFoldDB" id="A0A2Y9BJR7"/>
<gene>
    <name evidence="1" type="ORF">A8806_106251</name>
</gene>
<accession>A0A2Y9BJR7</accession>